<gene>
    <name evidence="2" type="ORF">AXG93_1520s1390</name>
</gene>
<evidence type="ECO:0000313" key="2">
    <source>
        <dbReference type="EMBL" id="OAE19965.1"/>
    </source>
</evidence>
<feature type="compositionally biased region" description="Low complexity" evidence="1">
    <location>
        <begin position="277"/>
        <end position="291"/>
    </location>
</feature>
<name>A0A176VJ62_MARPO</name>
<protein>
    <submittedName>
        <fullName evidence="2">Uncharacterized protein</fullName>
    </submittedName>
</protein>
<evidence type="ECO:0000256" key="1">
    <source>
        <dbReference type="SAM" id="MobiDB-lite"/>
    </source>
</evidence>
<keyword evidence="3" id="KW-1185">Reference proteome</keyword>
<feature type="compositionally biased region" description="Low complexity" evidence="1">
    <location>
        <begin position="218"/>
        <end position="233"/>
    </location>
</feature>
<dbReference type="AlphaFoldDB" id="A0A176VJ62"/>
<accession>A0A176VJ62</accession>
<dbReference type="EMBL" id="LVLJ01003740">
    <property type="protein sequence ID" value="OAE19965.1"/>
    <property type="molecule type" value="Genomic_DNA"/>
</dbReference>
<feature type="compositionally biased region" description="Polar residues" evidence="1">
    <location>
        <begin position="396"/>
        <end position="408"/>
    </location>
</feature>
<feature type="region of interest" description="Disordered" evidence="1">
    <location>
        <begin position="1"/>
        <end position="45"/>
    </location>
</feature>
<organism evidence="2 3">
    <name type="scientific">Marchantia polymorpha subsp. ruderalis</name>
    <dbReference type="NCBI Taxonomy" id="1480154"/>
    <lineage>
        <taxon>Eukaryota</taxon>
        <taxon>Viridiplantae</taxon>
        <taxon>Streptophyta</taxon>
        <taxon>Embryophyta</taxon>
        <taxon>Marchantiophyta</taxon>
        <taxon>Marchantiopsida</taxon>
        <taxon>Marchantiidae</taxon>
        <taxon>Marchantiales</taxon>
        <taxon>Marchantiaceae</taxon>
        <taxon>Marchantia</taxon>
    </lineage>
</organism>
<evidence type="ECO:0000313" key="3">
    <source>
        <dbReference type="Proteomes" id="UP000077202"/>
    </source>
</evidence>
<proteinExistence type="predicted"/>
<sequence>MSAVSIRNRASPINYRKITKSRQRRGAADEPSAVDRFNSDPRPWQDVGMLINAAALARRPQSDQEKSTDITRRYGKQIPSHSYHPELKNAPSPYHVIPYHDMSDKFRHKLMWTKPSKPKEDYYHGRVVTEISSPTKFPELATETPLMPWPESSRTIGDLRFSRYEYLHPLGKTRPGPMDDFVPVLRDKRTGEVIGTPSPPPSRKESRRRMLGLLPDGCHSPGSPCRSRSPSPHGVDDEDEEDYESNARAAAAGADDDDTPKPFEAYHPAATQGFGSAEPPAAPAERPYTAPGRRESASSQKPRRKKSYISAFGSKTLHMQPVGGRPQRDHADEMEDREYGGGAGAGADYEPQTPASYQQAEGGSRVRYSLGSSSQRAQPVGGRASIINMQELEQARLSSPHSEYSDAATSDRSHHVNNGRKYPPQHPSFSQAPSNRPRDDEAFGPHKHRPSRDDRSTPSSSGSRGSRKPSVAPEYNPSLPPEGERGIRAHKRSGDSKPQ</sequence>
<reference evidence="2" key="1">
    <citation type="submission" date="2016-03" db="EMBL/GenBank/DDBJ databases">
        <title>Mechanisms controlling the formation of the plant cell surface in tip-growing cells are functionally conserved among land plants.</title>
        <authorList>
            <person name="Honkanen S."/>
            <person name="Jones V.A."/>
            <person name="Morieri G."/>
            <person name="Champion C."/>
            <person name="Hetherington A.J."/>
            <person name="Kelly S."/>
            <person name="Saint-Marcoux D."/>
            <person name="Proust H."/>
            <person name="Prescott H."/>
            <person name="Dolan L."/>
        </authorList>
    </citation>
    <scope>NUCLEOTIDE SEQUENCE [LARGE SCALE GENOMIC DNA]</scope>
    <source>
        <tissue evidence="2">Whole gametophyte</tissue>
    </source>
</reference>
<feature type="region of interest" description="Disordered" evidence="1">
    <location>
        <begin position="187"/>
        <end position="499"/>
    </location>
</feature>
<dbReference type="Proteomes" id="UP000077202">
    <property type="component" value="Unassembled WGS sequence"/>
</dbReference>
<comment type="caution">
    <text evidence="2">The sequence shown here is derived from an EMBL/GenBank/DDBJ whole genome shotgun (WGS) entry which is preliminary data.</text>
</comment>
<feature type="compositionally biased region" description="Basic and acidic residues" evidence="1">
    <location>
        <begin position="482"/>
        <end position="499"/>
    </location>
</feature>